<dbReference type="SUPFAM" id="SSF55347">
    <property type="entry name" value="Glyceraldehyde-3-phosphate dehydrogenase-like, C-terminal domain"/>
    <property type="match status" value="1"/>
</dbReference>
<dbReference type="InterPro" id="IPR036291">
    <property type="entry name" value="NAD(P)-bd_dom_sf"/>
</dbReference>
<gene>
    <name evidence="3" type="ORF">OH136_11210</name>
</gene>
<dbReference type="EMBL" id="JAOYFC010000002">
    <property type="protein sequence ID" value="MCV6825123.1"/>
    <property type="molecule type" value="Genomic_DNA"/>
</dbReference>
<evidence type="ECO:0000259" key="1">
    <source>
        <dbReference type="Pfam" id="PF01408"/>
    </source>
</evidence>
<evidence type="ECO:0000313" key="3">
    <source>
        <dbReference type="EMBL" id="MCV6825123.1"/>
    </source>
</evidence>
<dbReference type="InterPro" id="IPR000683">
    <property type="entry name" value="Gfo/Idh/MocA-like_OxRdtase_N"/>
</dbReference>
<accession>A0AAE3IZT8</accession>
<proteinExistence type="predicted"/>
<dbReference type="RefSeq" id="WP_263953951.1">
    <property type="nucleotide sequence ID" value="NZ_JAOYFC010000002.1"/>
</dbReference>
<dbReference type="PANTHER" id="PTHR43249:SF1">
    <property type="entry name" value="D-GLUCOSIDE 3-DEHYDROGENASE"/>
    <property type="match status" value="1"/>
</dbReference>
<dbReference type="GO" id="GO:0000166">
    <property type="term" value="F:nucleotide binding"/>
    <property type="evidence" value="ECO:0007669"/>
    <property type="project" value="InterPro"/>
</dbReference>
<evidence type="ECO:0000313" key="4">
    <source>
        <dbReference type="Proteomes" id="UP001208041"/>
    </source>
</evidence>
<evidence type="ECO:0000259" key="2">
    <source>
        <dbReference type="Pfam" id="PF02894"/>
    </source>
</evidence>
<dbReference type="Gene3D" id="3.40.50.720">
    <property type="entry name" value="NAD(P)-binding Rossmann-like Domain"/>
    <property type="match status" value="1"/>
</dbReference>
<dbReference type="Gene3D" id="3.30.360.10">
    <property type="entry name" value="Dihydrodipicolinate Reductase, domain 2"/>
    <property type="match status" value="1"/>
</dbReference>
<protein>
    <submittedName>
        <fullName evidence="3">Gfo/Idh/MocA family oxidoreductase</fullName>
    </submittedName>
</protein>
<sequence length="346" mass="36958">MEIALVGLGMVAGTHAKAIQSIGDDVRLAGVLSRHKDRAEKFVEEHCSETADPITIYENISEIAADPRIEIVALCTPPNARTEIVKELAEAGKHILIEKPLERTLTAATEIVEICENNNVMLGVFFQHRLRQSALAAREALAQGKLGEIAAVEINVPWWREQAYYDEPGRGTYARDGGGVLISQSIHTIDVAISLVGQVSRVQAMARTTSLHEMESEDFVSAGLEFANGAVGSLLASTASYPGSAESITIHGTKGSASLVSGKFTLSYQDGTSEVVGEEVASGGGADPMAFTHAWHQAVVEDFVDAVRNDRAPAITGRDALKVQSLIEAITKSSREGRILDVPATE</sequence>
<dbReference type="Proteomes" id="UP001208041">
    <property type="component" value="Unassembled WGS sequence"/>
</dbReference>
<name>A0AAE3IZT8_9RHOB</name>
<dbReference type="Pfam" id="PF02894">
    <property type="entry name" value="GFO_IDH_MocA_C"/>
    <property type="match status" value="1"/>
</dbReference>
<dbReference type="Pfam" id="PF01408">
    <property type="entry name" value="GFO_IDH_MocA"/>
    <property type="match status" value="1"/>
</dbReference>
<reference evidence="3" key="1">
    <citation type="submission" date="2022-10" db="EMBL/GenBank/DDBJ databases">
        <authorList>
            <person name="Yue Y."/>
        </authorList>
    </citation>
    <scope>NUCLEOTIDE SEQUENCE</scope>
    <source>
        <strain evidence="3">Z654</strain>
    </source>
</reference>
<organism evidence="3 4">
    <name type="scientific">Halocynthiibacter halioticoli</name>
    <dbReference type="NCBI Taxonomy" id="2986804"/>
    <lineage>
        <taxon>Bacteria</taxon>
        <taxon>Pseudomonadati</taxon>
        <taxon>Pseudomonadota</taxon>
        <taxon>Alphaproteobacteria</taxon>
        <taxon>Rhodobacterales</taxon>
        <taxon>Paracoccaceae</taxon>
        <taxon>Halocynthiibacter</taxon>
    </lineage>
</organism>
<feature type="domain" description="Gfo/Idh/MocA-like oxidoreductase N-terminal" evidence="1">
    <location>
        <begin position="2"/>
        <end position="125"/>
    </location>
</feature>
<dbReference type="InterPro" id="IPR052515">
    <property type="entry name" value="Gfo/Idh/MocA_Oxidoreductase"/>
</dbReference>
<dbReference type="PANTHER" id="PTHR43249">
    <property type="entry name" value="UDP-N-ACETYL-2-AMINO-2-DEOXY-D-GLUCURONATE OXIDASE"/>
    <property type="match status" value="1"/>
</dbReference>
<dbReference type="InterPro" id="IPR004104">
    <property type="entry name" value="Gfo/Idh/MocA-like_OxRdtase_C"/>
</dbReference>
<dbReference type="AlphaFoldDB" id="A0AAE3IZT8"/>
<keyword evidence="4" id="KW-1185">Reference proteome</keyword>
<dbReference type="SUPFAM" id="SSF51735">
    <property type="entry name" value="NAD(P)-binding Rossmann-fold domains"/>
    <property type="match status" value="1"/>
</dbReference>
<feature type="domain" description="Gfo/Idh/MocA-like oxidoreductase C-terminal" evidence="2">
    <location>
        <begin position="138"/>
        <end position="339"/>
    </location>
</feature>
<comment type="caution">
    <text evidence="3">The sequence shown here is derived from an EMBL/GenBank/DDBJ whole genome shotgun (WGS) entry which is preliminary data.</text>
</comment>